<sequence>MPTIKYPHKPATVYFTSLSPKLDQRLTQKQKFQLKR</sequence>
<evidence type="ECO:0000313" key="2">
    <source>
        <dbReference type="Proteomes" id="UP000177625"/>
    </source>
</evidence>
<organism evidence="1 2">
    <name type="scientific">Rhynchosporium secalis</name>
    <name type="common">Barley scald fungus</name>
    <dbReference type="NCBI Taxonomy" id="38038"/>
    <lineage>
        <taxon>Eukaryota</taxon>
        <taxon>Fungi</taxon>
        <taxon>Dikarya</taxon>
        <taxon>Ascomycota</taxon>
        <taxon>Pezizomycotina</taxon>
        <taxon>Leotiomycetes</taxon>
        <taxon>Helotiales</taxon>
        <taxon>Ploettnerulaceae</taxon>
        <taxon>Rhynchosporium</taxon>
    </lineage>
</organism>
<dbReference type="Proteomes" id="UP000177625">
    <property type="component" value="Unassembled WGS sequence"/>
</dbReference>
<protein>
    <submittedName>
        <fullName evidence="1">Uncharacterized protein</fullName>
    </submittedName>
</protein>
<evidence type="ECO:0000313" key="1">
    <source>
        <dbReference type="EMBL" id="CZT42889.1"/>
    </source>
</evidence>
<keyword evidence="2" id="KW-1185">Reference proteome</keyword>
<reference evidence="2" key="1">
    <citation type="submission" date="2016-03" db="EMBL/GenBank/DDBJ databases">
        <authorList>
            <person name="Guldener U."/>
        </authorList>
    </citation>
    <scope>NUCLEOTIDE SEQUENCE [LARGE SCALE GENOMIC DNA]</scope>
</reference>
<name>A0A1E1M1A0_RHYSE</name>
<dbReference type="EMBL" id="FJVC01000104">
    <property type="protein sequence ID" value="CZT42889.1"/>
    <property type="molecule type" value="Genomic_DNA"/>
</dbReference>
<proteinExistence type="predicted"/>
<gene>
    <name evidence="1" type="ORF">RSE6_02842</name>
</gene>
<accession>A0A1E1M1A0</accession>
<dbReference type="AlphaFoldDB" id="A0A1E1M1A0"/>